<dbReference type="AlphaFoldDB" id="A0A6C0HFX2"/>
<protein>
    <recommendedName>
        <fullName evidence="2">ParB/Sulfiredoxin domain-containing protein</fullName>
    </recommendedName>
</protein>
<organism evidence="1">
    <name type="scientific">viral metagenome</name>
    <dbReference type="NCBI Taxonomy" id="1070528"/>
    <lineage>
        <taxon>unclassified sequences</taxon>
        <taxon>metagenomes</taxon>
        <taxon>organismal metagenomes</taxon>
    </lineage>
</organism>
<proteinExistence type="predicted"/>
<dbReference type="EMBL" id="MN739948">
    <property type="protein sequence ID" value="QHT79354.1"/>
    <property type="molecule type" value="Genomic_DNA"/>
</dbReference>
<accession>A0A6C0HFX2</accession>
<name>A0A6C0HFX2_9ZZZZ</name>
<sequence>MFSFNDGSVLKKYPARYLLALDIWNGNRLRDENHVSRINNSLDSVKDLDKQPYTVAVINVDGQDRKLVIDGQHRIAVLKRYFEALEVPDFDVLIIEKEFSDEPEMIEYFKIINQTKSILWKDDPVMVANTFVSLLCKEFNKDPKKPLIKPGKTNKPYLSADRVREVLIQRHVVDWKQTPQEFVLRCREINDSNLDLDMSVTSNKRAKELKFALGVMDFAWM</sequence>
<reference evidence="1" key="1">
    <citation type="journal article" date="2020" name="Nature">
        <title>Giant virus diversity and host interactions through global metagenomics.</title>
        <authorList>
            <person name="Schulz F."/>
            <person name="Roux S."/>
            <person name="Paez-Espino D."/>
            <person name="Jungbluth S."/>
            <person name="Walsh D.A."/>
            <person name="Denef V.J."/>
            <person name="McMahon K.D."/>
            <person name="Konstantinidis K.T."/>
            <person name="Eloe-Fadrosh E.A."/>
            <person name="Kyrpides N.C."/>
            <person name="Woyke T."/>
        </authorList>
    </citation>
    <scope>NUCLEOTIDE SEQUENCE</scope>
    <source>
        <strain evidence="1">GVMAG-M-3300023179-99</strain>
    </source>
</reference>
<evidence type="ECO:0008006" key="2">
    <source>
        <dbReference type="Google" id="ProtNLM"/>
    </source>
</evidence>
<evidence type="ECO:0000313" key="1">
    <source>
        <dbReference type="EMBL" id="QHT79354.1"/>
    </source>
</evidence>